<feature type="domain" description="Polysaccharide export protein N-terminal" evidence="15">
    <location>
        <begin position="24"/>
        <end position="97"/>
    </location>
</feature>
<evidence type="ECO:0000256" key="5">
    <source>
        <dbReference type="ARBA" id="ARBA00022597"/>
    </source>
</evidence>
<dbReference type="PANTHER" id="PTHR33619:SF3">
    <property type="entry name" value="POLYSACCHARIDE EXPORT PROTEIN GFCE-RELATED"/>
    <property type="match status" value="1"/>
</dbReference>
<evidence type="ECO:0000256" key="4">
    <source>
        <dbReference type="ARBA" id="ARBA00022452"/>
    </source>
</evidence>
<evidence type="ECO:0000256" key="14">
    <source>
        <dbReference type="ARBA" id="ARBA00023288"/>
    </source>
</evidence>
<keyword evidence="9" id="KW-0406">Ion transport</keyword>
<dbReference type="Pfam" id="PF02563">
    <property type="entry name" value="Poly_export"/>
    <property type="match status" value="1"/>
</dbReference>
<evidence type="ECO:0000256" key="3">
    <source>
        <dbReference type="ARBA" id="ARBA00022448"/>
    </source>
</evidence>
<dbReference type="RefSeq" id="WP_331702913.1">
    <property type="nucleotide sequence ID" value="NZ_JAZHBO010000001.1"/>
</dbReference>
<evidence type="ECO:0000256" key="2">
    <source>
        <dbReference type="ARBA" id="ARBA00009450"/>
    </source>
</evidence>
<protein>
    <submittedName>
        <fullName evidence="17">Polysaccharide biosynthesis/export family protein</fullName>
    </submittedName>
</protein>
<keyword evidence="11" id="KW-0472">Membrane</keyword>
<reference evidence="17 18" key="1">
    <citation type="submission" date="2024-01" db="EMBL/GenBank/DDBJ databases">
        <title>Novel species of the genus Luteimonas isolated from rivers.</title>
        <authorList>
            <person name="Lu H."/>
        </authorList>
    </citation>
    <scope>NUCLEOTIDE SEQUENCE [LARGE SCALE GENOMIC DNA]</scope>
    <source>
        <strain evidence="17 18">FXH3W</strain>
    </source>
</reference>
<proteinExistence type="inferred from homology"/>
<accession>A0ABU7UVY9</accession>
<evidence type="ECO:0000256" key="13">
    <source>
        <dbReference type="ARBA" id="ARBA00023237"/>
    </source>
</evidence>
<keyword evidence="3" id="KW-0813">Transport</keyword>
<evidence type="ECO:0000256" key="10">
    <source>
        <dbReference type="ARBA" id="ARBA00023114"/>
    </source>
</evidence>
<comment type="caution">
    <text evidence="17">The sequence shown here is derived from an EMBL/GenBank/DDBJ whole genome shotgun (WGS) entry which is preliminary data.</text>
</comment>
<sequence length="211" mass="23191">MRSEVAPANAELPVVDASMAALGQPDYRIGPYDLLSVTVFQIKDLDREVRVDNSGRISLPLIGTVQAAGKSTHELQDEIATRYARSYLQNPQVTLFVKEFASQRVTLNGAVKKSGMFPMSATRISLLQAVSLGEGLTETANPRNVAVVRNVNGQNMVARFDLLAIRDGQMADPVIVGNDVIYIDEAKGALYFKRFTQMAPILSTWILYSNR</sequence>
<keyword evidence="12" id="KW-0564">Palmitate</keyword>
<dbReference type="PANTHER" id="PTHR33619">
    <property type="entry name" value="POLYSACCHARIDE EXPORT PROTEIN GFCE-RELATED"/>
    <property type="match status" value="1"/>
</dbReference>
<keyword evidence="4" id="KW-1134">Transmembrane beta strand</keyword>
<organism evidence="17 18">
    <name type="scientific">Aquilutibacter rugosus</name>
    <dbReference type="NCBI Taxonomy" id="3115820"/>
    <lineage>
        <taxon>Bacteria</taxon>
        <taxon>Pseudomonadati</taxon>
        <taxon>Pseudomonadota</taxon>
        <taxon>Gammaproteobacteria</taxon>
        <taxon>Lysobacterales</taxon>
        <taxon>Lysobacteraceae</taxon>
        <taxon>Aquilutibacter</taxon>
    </lineage>
</organism>
<keyword evidence="5" id="KW-0762">Sugar transport</keyword>
<keyword evidence="7" id="KW-0732">Signal</keyword>
<evidence type="ECO:0000256" key="11">
    <source>
        <dbReference type="ARBA" id="ARBA00023136"/>
    </source>
</evidence>
<evidence type="ECO:0000256" key="8">
    <source>
        <dbReference type="ARBA" id="ARBA00023047"/>
    </source>
</evidence>
<dbReference type="Gene3D" id="3.10.560.10">
    <property type="entry name" value="Outer membrane lipoprotein wza domain like"/>
    <property type="match status" value="1"/>
</dbReference>
<evidence type="ECO:0000256" key="12">
    <source>
        <dbReference type="ARBA" id="ARBA00023139"/>
    </source>
</evidence>
<evidence type="ECO:0000256" key="1">
    <source>
        <dbReference type="ARBA" id="ARBA00004571"/>
    </source>
</evidence>
<evidence type="ECO:0000259" key="16">
    <source>
        <dbReference type="Pfam" id="PF22461"/>
    </source>
</evidence>
<evidence type="ECO:0000313" key="18">
    <source>
        <dbReference type="Proteomes" id="UP001356170"/>
    </source>
</evidence>
<keyword evidence="6" id="KW-0812">Transmembrane</keyword>
<comment type="similarity">
    <text evidence="2">Belongs to the BexD/CtrA/VexA family.</text>
</comment>
<comment type="subcellular location">
    <subcellularLocation>
        <location evidence="1">Cell outer membrane</location>
        <topology evidence="1">Multi-pass membrane protein</topology>
    </subcellularLocation>
</comment>
<dbReference type="EMBL" id="JAZHBO010000001">
    <property type="protein sequence ID" value="MEF2154754.1"/>
    <property type="molecule type" value="Genomic_DNA"/>
</dbReference>
<dbReference type="InterPro" id="IPR003715">
    <property type="entry name" value="Poly_export_N"/>
</dbReference>
<keyword evidence="13" id="KW-0998">Cell outer membrane</keyword>
<dbReference type="InterPro" id="IPR054765">
    <property type="entry name" value="SLBB_dom"/>
</dbReference>
<name>A0ABU7UVY9_9GAMM</name>
<keyword evidence="10" id="KW-0626">Porin</keyword>
<gene>
    <name evidence="17" type="ORF">V3390_00650</name>
</gene>
<keyword evidence="8" id="KW-0625">Polysaccharide transport</keyword>
<evidence type="ECO:0000256" key="6">
    <source>
        <dbReference type="ARBA" id="ARBA00022692"/>
    </source>
</evidence>
<evidence type="ECO:0000259" key="15">
    <source>
        <dbReference type="Pfam" id="PF02563"/>
    </source>
</evidence>
<dbReference type="Pfam" id="PF22461">
    <property type="entry name" value="SLBB_2"/>
    <property type="match status" value="1"/>
</dbReference>
<evidence type="ECO:0000313" key="17">
    <source>
        <dbReference type="EMBL" id="MEF2154754.1"/>
    </source>
</evidence>
<dbReference type="InterPro" id="IPR049712">
    <property type="entry name" value="Poly_export"/>
</dbReference>
<keyword evidence="18" id="KW-1185">Reference proteome</keyword>
<evidence type="ECO:0000256" key="9">
    <source>
        <dbReference type="ARBA" id="ARBA00023065"/>
    </source>
</evidence>
<feature type="domain" description="SLBB" evidence="16">
    <location>
        <begin position="103"/>
        <end position="183"/>
    </location>
</feature>
<evidence type="ECO:0000256" key="7">
    <source>
        <dbReference type="ARBA" id="ARBA00022729"/>
    </source>
</evidence>
<dbReference type="Proteomes" id="UP001356170">
    <property type="component" value="Unassembled WGS sequence"/>
</dbReference>
<keyword evidence="14" id="KW-0449">Lipoprotein</keyword>